<evidence type="ECO:0000313" key="9">
    <source>
        <dbReference type="EMBL" id="ESO00065.1"/>
    </source>
</evidence>
<dbReference type="PANTHER" id="PTHR24269">
    <property type="entry name" value="KREMEN PROTEIN"/>
    <property type="match status" value="1"/>
</dbReference>
<dbReference type="STRING" id="6412.T1FAG4"/>
<keyword evidence="11" id="KW-1185">Reference proteome</keyword>
<dbReference type="PROSITE" id="PS51212">
    <property type="entry name" value="WSC"/>
    <property type="match status" value="3"/>
</dbReference>
<dbReference type="GO" id="GO:0007165">
    <property type="term" value="P:signal transduction"/>
    <property type="evidence" value="ECO:0000318"/>
    <property type="project" value="GO_Central"/>
</dbReference>
<dbReference type="EMBL" id="AMQM01005650">
    <property type="status" value="NOT_ANNOTATED_CDS"/>
    <property type="molecule type" value="Genomic_DNA"/>
</dbReference>
<organism evidence="10 11">
    <name type="scientific">Helobdella robusta</name>
    <name type="common">Californian leech</name>
    <dbReference type="NCBI Taxonomy" id="6412"/>
    <lineage>
        <taxon>Eukaryota</taxon>
        <taxon>Metazoa</taxon>
        <taxon>Spiralia</taxon>
        <taxon>Lophotrochozoa</taxon>
        <taxon>Annelida</taxon>
        <taxon>Clitellata</taxon>
        <taxon>Hirudinea</taxon>
        <taxon>Rhynchobdellida</taxon>
        <taxon>Glossiphoniidae</taxon>
        <taxon>Helobdella</taxon>
    </lineage>
</organism>
<dbReference type="PANTHER" id="PTHR24269:SF16">
    <property type="entry name" value="PROTEIN SLG1"/>
    <property type="match status" value="1"/>
</dbReference>
<dbReference type="Gene3D" id="2.60.120.260">
    <property type="entry name" value="Galactose-binding domain-like"/>
    <property type="match status" value="1"/>
</dbReference>
<evidence type="ECO:0000256" key="4">
    <source>
        <dbReference type="ARBA" id="ARBA00022989"/>
    </source>
</evidence>
<dbReference type="EnsemblMetazoa" id="HelroT176375">
    <property type="protein sequence ID" value="HelroP176375"/>
    <property type="gene ID" value="HelroG176375"/>
</dbReference>
<evidence type="ECO:0000256" key="1">
    <source>
        <dbReference type="ARBA" id="ARBA00004167"/>
    </source>
</evidence>
<evidence type="ECO:0000313" key="10">
    <source>
        <dbReference type="EnsemblMetazoa" id="HelroP176375"/>
    </source>
</evidence>
<reference evidence="11" key="1">
    <citation type="submission" date="2012-12" db="EMBL/GenBank/DDBJ databases">
        <authorList>
            <person name="Hellsten U."/>
            <person name="Grimwood J."/>
            <person name="Chapman J.A."/>
            <person name="Shapiro H."/>
            <person name="Aerts A."/>
            <person name="Otillar R.P."/>
            <person name="Terry A.Y."/>
            <person name="Boore J.L."/>
            <person name="Simakov O."/>
            <person name="Marletaz F."/>
            <person name="Cho S.-J."/>
            <person name="Edsinger-Gonzales E."/>
            <person name="Havlak P."/>
            <person name="Kuo D.-H."/>
            <person name="Larsson T."/>
            <person name="Lv J."/>
            <person name="Arendt D."/>
            <person name="Savage R."/>
            <person name="Osoegawa K."/>
            <person name="de Jong P."/>
            <person name="Lindberg D.R."/>
            <person name="Seaver E.C."/>
            <person name="Weisblat D.A."/>
            <person name="Putnam N.H."/>
            <person name="Grigoriev I.V."/>
            <person name="Rokhsar D.S."/>
        </authorList>
    </citation>
    <scope>NUCLEOTIDE SEQUENCE</scope>
</reference>
<dbReference type="OrthoDB" id="5985073at2759"/>
<dbReference type="GO" id="GO:0005886">
    <property type="term" value="C:plasma membrane"/>
    <property type="evidence" value="ECO:0000318"/>
    <property type="project" value="GO_Central"/>
</dbReference>
<reference evidence="9 11" key="2">
    <citation type="journal article" date="2013" name="Nature">
        <title>Insights into bilaterian evolution from three spiralian genomes.</title>
        <authorList>
            <person name="Simakov O."/>
            <person name="Marletaz F."/>
            <person name="Cho S.J."/>
            <person name="Edsinger-Gonzales E."/>
            <person name="Havlak P."/>
            <person name="Hellsten U."/>
            <person name="Kuo D.H."/>
            <person name="Larsson T."/>
            <person name="Lv J."/>
            <person name="Arendt D."/>
            <person name="Savage R."/>
            <person name="Osoegawa K."/>
            <person name="de Jong P."/>
            <person name="Grimwood J."/>
            <person name="Chapman J.A."/>
            <person name="Shapiro H."/>
            <person name="Aerts A."/>
            <person name="Otillar R.P."/>
            <person name="Terry A.Y."/>
            <person name="Boore J.L."/>
            <person name="Grigoriev I.V."/>
            <person name="Lindberg D.R."/>
            <person name="Seaver E.C."/>
            <person name="Weisblat D.A."/>
            <person name="Putnam N.H."/>
            <person name="Rokhsar D.S."/>
        </authorList>
    </citation>
    <scope>NUCLEOTIDE SEQUENCE</scope>
</reference>
<evidence type="ECO:0000256" key="6">
    <source>
        <dbReference type="ARBA" id="ARBA00023180"/>
    </source>
</evidence>
<dbReference type="SUPFAM" id="SSF49785">
    <property type="entry name" value="Galactose-binding domain-like"/>
    <property type="match status" value="1"/>
</dbReference>
<dbReference type="EMBL" id="KB097026">
    <property type="protein sequence ID" value="ESO00065.1"/>
    <property type="molecule type" value="Genomic_DNA"/>
</dbReference>
<dbReference type="GO" id="GO:0004888">
    <property type="term" value="F:transmembrane signaling receptor activity"/>
    <property type="evidence" value="ECO:0000318"/>
    <property type="project" value="GO_Central"/>
</dbReference>
<name>T1FAG4_HELRO</name>
<dbReference type="SMART" id="SM00321">
    <property type="entry name" value="WSC"/>
    <property type="match status" value="3"/>
</dbReference>
<dbReference type="InParanoid" id="T1FAG4"/>
<evidence type="ECO:0000313" key="11">
    <source>
        <dbReference type="Proteomes" id="UP000015101"/>
    </source>
</evidence>
<feature type="transmembrane region" description="Helical" evidence="7">
    <location>
        <begin position="777"/>
        <end position="795"/>
    </location>
</feature>
<accession>T1FAG4</accession>
<evidence type="ECO:0000256" key="3">
    <source>
        <dbReference type="ARBA" id="ARBA00022729"/>
    </source>
</evidence>
<dbReference type="CTD" id="20205813"/>
<dbReference type="InterPro" id="IPR051836">
    <property type="entry name" value="Kremen_rcpt"/>
</dbReference>
<keyword evidence="5 7" id="KW-0472">Membrane</keyword>
<keyword evidence="2 7" id="KW-0812">Transmembrane</keyword>
<protein>
    <recommendedName>
        <fullName evidence="8">WSC domain-containing protein</fullName>
    </recommendedName>
</protein>
<dbReference type="AlphaFoldDB" id="T1FAG4"/>
<dbReference type="RefSeq" id="XP_009021839.1">
    <property type="nucleotide sequence ID" value="XM_009023591.1"/>
</dbReference>
<evidence type="ECO:0000256" key="5">
    <source>
        <dbReference type="ARBA" id="ARBA00023136"/>
    </source>
</evidence>
<evidence type="ECO:0000259" key="8">
    <source>
        <dbReference type="PROSITE" id="PS51212"/>
    </source>
</evidence>
<keyword evidence="6" id="KW-0325">Glycoprotein</keyword>
<keyword evidence="3" id="KW-0732">Signal</keyword>
<keyword evidence="4 7" id="KW-1133">Transmembrane helix</keyword>
<dbReference type="Proteomes" id="UP000015101">
    <property type="component" value="Unassembled WGS sequence"/>
</dbReference>
<comment type="subcellular location">
    <subcellularLocation>
        <location evidence="1">Membrane</location>
        <topology evidence="1">Single-pass membrane protein</topology>
    </subcellularLocation>
</comment>
<dbReference type="InterPro" id="IPR008979">
    <property type="entry name" value="Galactose-bd-like_sf"/>
</dbReference>
<dbReference type="InterPro" id="IPR002889">
    <property type="entry name" value="WSC_carb-bd"/>
</dbReference>
<reference evidence="10" key="3">
    <citation type="submission" date="2015-06" db="UniProtKB">
        <authorList>
            <consortium name="EnsemblMetazoa"/>
        </authorList>
    </citation>
    <scope>IDENTIFICATION</scope>
</reference>
<proteinExistence type="predicted"/>
<dbReference type="HOGENOM" id="CLU_352769_0_0_1"/>
<gene>
    <name evidence="10" type="primary">20205813</name>
    <name evidence="9" type="ORF">HELRODRAFT_176375</name>
</gene>
<feature type="domain" description="WSC" evidence="8">
    <location>
        <begin position="535"/>
        <end position="623"/>
    </location>
</feature>
<feature type="domain" description="WSC" evidence="8">
    <location>
        <begin position="251"/>
        <end position="338"/>
    </location>
</feature>
<dbReference type="KEGG" id="hro:HELRODRAFT_176375"/>
<feature type="domain" description="WSC" evidence="8">
    <location>
        <begin position="161"/>
        <end position="244"/>
    </location>
</feature>
<dbReference type="Pfam" id="PF01822">
    <property type="entry name" value="WSC"/>
    <property type="match status" value="1"/>
</dbReference>
<sequence>MVSMKKGFWGDRITDGLVGRDNFGEHLTNYDAWVIVDLVESYYVISVTLYPVDGASSMRDGLANFKLGKLQPNISPNIDYDFLEDDFEVWYQHKGQVTKNVILDFSGSGRIARFLCVRQSDAVMSIKRMYISEIEVFGEDFNEALATLAKQCNNYFSEMYENDYIGCQLTFEPTDNPTRTDSIKSCFEFCSKSKAKLFALTKGFECTCGEKSGKSISSTHCDIFCPNMAGFCGGKLTYSVYKISDKVEQAVTHYVGCYTDETNTEVMGPPISKSSRLDNEMCRDLCNKSYFATQAGKYCYCSDVYDSLGSAWNCDMHCPSVPIQLCGGINANQVYKDCASHRCKFRCQSDHIGSINFGTCLAYPGEYVDEDGGRQIIPISMPYGVRVNAAYSKPTYFSLNYNSPKLSTATDGLIKLANYLKSINPNRNSQEWFAVDLIDDYTVNFVVIFNEICLDKCLGKFEIKLSNHFHPVRPNFEKMYVCGRWLLQVGSSGVSMKVKCIRQFIEYRFVIVKLVDDSKGSLGFAEIEVYTKELAPVYMGCYNGIISSVVGSPKINSFSLCNEFCSSNKLPFMAIRQGTKCYCTAVYGLKLPSSMCKAACRDADLGDDTPCGGSTSFAIYAVRHVNNYDISYIGCYQKSAEVHFIVLKLTLKDCLSYFTFKYTFLNETLAHCADGPEHKNNLCLTDECMNGWTGPFCNRRGDCSAKDGRCPIGLKCKSYQVKNRLIGECVCDSGYVLDDSRCLHTSECKSSDFCKRNVEKCLCFSILESSNGNLHKIWSFPPVFLITYFAVTVFFSF</sequence>
<evidence type="ECO:0000256" key="7">
    <source>
        <dbReference type="SAM" id="Phobius"/>
    </source>
</evidence>
<dbReference type="GeneID" id="20205813"/>
<evidence type="ECO:0000256" key="2">
    <source>
        <dbReference type="ARBA" id="ARBA00022692"/>
    </source>
</evidence>